<keyword evidence="2" id="KW-0732">Signal</keyword>
<evidence type="ECO:0000313" key="3">
    <source>
        <dbReference type="EMBL" id="MFD0871300.1"/>
    </source>
</evidence>
<name>A0ABW3DDM9_9BACL</name>
<evidence type="ECO:0000313" key="4">
    <source>
        <dbReference type="Proteomes" id="UP001597120"/>
    </source>
</evidence>
<accession>A0ABW3DDM9</accession>
<gene>
    <name evidence="3" type="ORF">ACFQ03_19350</name>
</gene>
<dbReference type="InterPro" id="IPR052944">
    <property type="entry name" value="Sporulation_related"/>
</dbReference>
<dbReference type="PANTHER" id="PTHR37507">
    <property type="entry name" value="SPORULATION PROTEIN YDCC"/>
    <property type="match status" value="1"/>
</dbReference>
<dbReference type="PROSITE" id="PS51257">
    <property type="entry name" value="PROKAR_LIPOPROTEIN"/>
    <property type="match status" value="1"/>
</dbReference>
<dbReference type="InterPro" id="IPR029046">
    <property type="entry name" value="LolA/LolB/LppX"/>
</dbReference>
<feature type="chain" id="PRO_5045457822" evidence="2">
    <location>
        <begin position="26"/>
        <end position="423"/>
    </location>
</feature>
<feature type="region of interest" description="Disordered" evidence="1">
    <location>
        <begin position="217"/>
        <end position="312"/>
    </location>
</feature>
<reference evidence="4" key="1">
    <citation type="journal article" date="2019" name="Int. J. Syst. Evol. Microbiol.">
        <title>The Global Catalogue of Microorganisms (GCM) 10K type strain sequencing project: providing services to taxonomists for standard genome sequencing and annotation.</title>
        <authorList>
            <consortium name="The Broad Institute Genomics Platform"/>
            <consortium name="The Broad Institute Genome Sequencing Center for Infectious Disease"/>
            <person name="Wu L."/>
            <person name="Ma J."/>
        </authorList>
    </citation>
    <scope>NUCLEOTIDE SEQUENCE [LARGE SCALE GENOMIC DNA]</scope>
    <source>
        <strain evidence="4">CCUG 57263</strain>
    </source>
</reference>
<dbReference type="Gene3D" id="2.50.20.10">
    <property type="entry name" value="Lipoprotein localisation LolA/LolB/LppX"/>
    <property type="match status" value="1"/>
</dbReference>
<protein>
    <submittedName>
        <fullName evidence="3">DUF4367 domain-containing protein</fullName>
    </submittedName>
</protein>
<keyword evidence="4" id="KW-1185">Reference proteome</keyword>
<dbReference type="SUPFAM" id="SSF89392">
    <property type="entry name" value="Prokaryotic lipoproteins and lipoprotein localization factors"/>
    <property type="match status" value="1"/>
</dbReference>
<evidence type="ECO:0000256" key="2">
    <source>
        <dbReference type="SAM" id="SignalP"/>
    </source>
</evidence>
<sequence length="423" mass="46481">MGMRRVTWMAAIVLAIAVILSGCGAKDAGAVVKELNEVVSKMESYQGVGRMTLHTGQVPQEYQVEVWFKKPHYYRISLTNDKKDITQIVLRNDEGVYVLTPHLNKSFRFQSNWPDNQGQAYLFQSIADSILTDKDRQFTAEENAYVFDVLANYQNASLVRQKIWLDKKTLQPQNVQVTDAGNNVMVSMEFSHFEFNKQFDKDSFDMQRNMTASMLPTAPTMLPKEGQSPAAEGEQTDGGKQQASAEGEQTDGDKQQASAEGEQTDGGKQRASAEGEQTDGGKGQVSAEGEQSDGAKGQASAEAGQTDGDKQQPLVFIDPAYMPEGVTQSEVTEVKLGDGKGLLQRYSGTYHYTLLQSKPVDRSVSVLPATLVDLGYTFAVMTGEDKKTLIWTYDGVEFRLSSGDLPAEEMVAIAQSVQDQSAK</sequence>
<proteinExistence type="predicted"/>
<organism evidence="3 4">
    <name type="scientific">Paenibacillus residui</name>
    <dbReference type="NCBI Taxonomy" id="629724"/>
    <lineage>
        <taxon>Bacteria</taxon>
        <taxon>Bacillati</taxon>
        <taxon>Bacillota</taxon>
        <taxon>Bacilli</taxon>
        <taxon>Bacillales</taxon>
        <taxon>Paenibacillaceae</taxon>
        <taxon>Paenibacillus</taxon>
    </lineage>
</organism>
<dbReference type="EMBL" id="JBHTIU010000076">
    <property type="protein sequence ID" value="MFD0871300.1"/>
    <property type="molecule type" value="Genomic_DNA"/>
</dbReference>
<feature type="signal peptide" evidence="2">
    <location>
        <begin position="1"/>
        <end position="25"/>
    </location>
</feature>
<dbReference type="CDD" id="cd16325">
    <property type="entry name" value="LolA"/>
    <property type="match status" value="1"/>
</dbReference>
<comment type="caution">
    <text evidence="3">The sequence shown here is derived from an EMBL/GenBank/DDBJ whole genome shotgun (WGS) entry which is preliminary data.</text>
</comment>
<evidence type="ECO:0000256" key="1">
    <source>
        <dbReference type="SAM" id="MobiDB-lite"/>
    </source>
</evidence>
<dbReference type="Proteomes" id="UP001597120">
    <property type="component" value="Unassembled WGS sequence"/>
</dbReference>
<dbReference type="InterPro" id="IPR004564">
    <property type="entry name" value="OM_lipoprot_carrier_LolA-like"/>
</dbReference>
<dbReference type="PANTHER" id="PTHR37507:SF2">
    <property type="entry name" value="SPORULATION PROTEIN YDCC"/>
    <property type="match status" value="1"/>
</dbReference>